<accession>A0ABP8N0X6</accession>
<evidence type="ECO:0000313" key="3">
    <source>
        <dbReference type="Proteomes" id="UP001501175"/>
    </source>
</evidence>
<dbReference type="EMBL" id="BAABHD010000030">
    <property type="protein sequence ID" value="GAA4458161.1"/>
    <property type="molecule type" value="Genomic_DNA"/>
</dbReference>
<keyword evidence="3" id="KW-1185">Reference proteome</keyword>
<gene>
    <name evidence="2" type="ORF">GCM10023189_29950</name>
</gene>
<keyword evidence="1" id="KW-0812">Transmembrane</keyword>
<proteinExistence type="predicted"/>
<evidence type="ECO:0000256" key="1">
    <source>
        <dbReference type="SAM" id="Phobius"/>
    </source>
</evidence>
<sequence>MFWISSGLLFVSFGNFLVQGFMNYLIKNAGDYALQVYWIHEFLNFLFLITFIIGIMSQYVNVSNNGFETL</sequence>
<reference evidence="3" key="1">
    <citation type="journal article" date="2019" name="Int. J. Syst. Evol. Microbiol.">
        <title>The Global Catalogue of Microorganisms (GCM) 10K type strain sequencing project: providing services to taxonomists for standard genome sequencing and annotation.</title>
        <authorList>
            <consortium name="The Broad Institute Genomics Platform"/>
            <consortium name="The Broad Institute Genome Sequencing Center for Infectious Disease"/>
            <person name="Wu L."/>
            <person name="Ma J."/>
        </authorList>
    </citation>
    <scope>NUCLEOTIDE SEQUENCE [LARGE SCALE GENOMIC DNA]</scope>
    <source>
        <strain evidence="3">JCM 17927</strain>
    </source>
</reference>
<protein>
    <submittedName>
        <fullName evidence="2">Uncharacterized protein</fullName>
    </submittedName>
</protein>
<dbReference type="Proteomes" id="UP001501175">
    <property type="component" value="Unassembled WGS sequence"/>
</dbReference>
<organism evidence="2 3">
    <name type="scientific">Nibrella saemangeumensis</name>
    <dbReference type="NCBI Taxonomy" id="1084526"/>
    <lineage>
        <taxon>Bacteria</taxon>
        <taxon>Pseudomonadati</taxon>
        <taxon>Bacteroidota</taxon>
        <taxon>Cytophagia</taxon>
        <taxon>Cytophagales</taxon>
        <taxon>Spirosomataceae</taxon>
        <taxon>Nibrella</taxon>
    </lineage>
</organism>
<name>A0ABP8N0X6_9BACT</name>
<comment type="caution">
    <text evidence="2">The sequence shown here is derived from an EMBL/GenBank/DDBJ whole genome shotgun (WGS) entry which is preliminary data.</text>
</comment>
<evidence type="ECO:0000313" key="2">
    <source>
        <dbReference type="EMBL" id="GAA4458161.1"/>
    </source>
</evidence>
<feature type="transmembrane region" description="Helical" evidence="1">
    <location>
        <begin position="6"/>
        <end position="26"/>
    </location>
</feature>
<keyword evidence="1" id="KW-1133">Transmembrane helix</keyword>
<keyword evidence="1" id="KW-0472">Membrane</keyword>
<feature type="transmembrane region" description="Helical" evidence="1">
    <location>
        <begin position="38"/>
        <end position="60"/>
    </location>
</feature>